<reference evidence="3" key="1">
    <citation type="journal article" date="2019" name="Int. J. Syst. Evol. Microbiol.">
        <title>The Global Catalogue of Microorganisms (GCM) 10K type strain sequencing project: providing services to taxonomists for standard genome sequencing and annotation.</title>
        <authorList>
            <consortium name="The Broad Institute Genomics Platform"/>
            <consortium name="The Broad Institute Genome Sequencing Center for Infectious Disease"/>
            <person name="Wu L."/>
            <person name="Ma J."/>
        </authorList>
    </citation>
    <scope>NUCLEOTIDE SEQUENCE [LARGE SCALE GENOMIC DNA]</scope>
    <source>
        <strain evidence="3">JCM 17225</strain>
    </source>
</reference>
<evidence type="ECO:0000259" key="1">
    <source>
        <dbReference type="Pfam" id="PF03781"/>
    </source>
</evidence>
<keyword evidence="3" id="KW-1185">Reference proteome</keyword>
<dbReference type="EMBL" id="BAABDK010000023">
    <property type="protein sequence ID" value="GAA4041384.1"/>
    <property type="molecule type" value="Genomic_DNA"/>
</dbReference>
<proteinExistence type="predicted"/>
<dbReference type="Gene3D" id="3.90.1580.10">
    <property type="entry name" value="paralog of FGE (formylglycine-generating enzyme)"/>
    <property type="match status" value="1"/>
</dbReference>
<dbReference type="InterPro" id="IPR042095">
    <property type="entry name" value="SUMF_sf"/>
</dbReference>
<sequence length="345" mass="37891">MVGLSGCYTPRPPSGAFPGLYSATTGLLNLTREYGASRDIFDDDKAIRYSTPARFPACGADTSFVVKLDWAAFKSVPGVLPIGMPAAIVLARDGRGIDESEVANIEWKRYRQQLEANGFDLLYTNPTAEALPVADYFTNPYYDYFPVVGISYEQANAFCLWRGHVIANALNRDKLGSPDSMAAAHVVVECRLPTEAEWEQAALAKRGLPYGSKCPEIPFEINPEAAAYFKKRSGSVASEQQIRADIRAYNRTRPARFPINCDQSGPYFLHLASPAYVYDGPTNDYRLYNLLGNAAEMIQERGIAKGGSYRDPLAACTVTSRSTYSGPSPTVGFRCITKATQPNRK</sequence>
<evidence type="ECO:0000313" key="3">
    <source>
        <dbReference type="Proteomes" id="UP001501469"/>
    </source>
</evidence>
<dbReference type="Pfam" id="PF03781">
    <property type="entry name" value="FGE-sulfatase"/>
    <property type="match status" value="1"/>
</dbReference>
<gene>
    <name evidence="2" type="ORF">GCM10022409_29210</name>
</gene>
<feature type="domain" description="Sulfatase-modifying factor enzyme-like" evidence="1">
    <location>
        <begin position="97"/>
        <end position="336"/>
    </location>
</feature>
<name>A0ABP7UE06_9BACT</name>
<dbReference type="InterPro" id="IPR051043">
    <property type="entry name" value="Sulfatase_Mod_Factor_Kinase"/>
</dbReference>
<protein>
    <recommendedName>
        <fullName evidence="1">Sulfatase-modifying factor enzyme-like domain-containing protein</fullName>
    </recommendedName>
</protein>
<dbReference type="SUPFAM" id="SSF56436">
    <property type="entry name" value="C-type lectin-like"/>
    <property type="match status" value="1"/>
</dbReference>
<accession>A0ABP7UE06</accession>
<dbReference type="Proteomes" id="UP001501469">
    <property type="component" value="Unassembled WGS sequence"/>
</dbReference>
<dbReference type="InterPro" id="IPR005532">
    <property type="entry name" value="SUMF_dom"/>
</dbReference>
<comment type="caution">
    <text evidence="2">The sequence shown here is derived from an EMBL/GenBank/DDBJ whole genome shotgun (WGS) entry which is preliminary data.</text>
</comment>
<dbReference type="InterPro" id="IPR016187">
    <property type="entry name" value="CTDL_fold"/>
</dbReference>
<organism evidence="2 3">
    <name type="scientific">Hymenobacter glaciei</name>
    <dbReference type="NCBI Taxonomy" id="877209"/>
    <lineage>
        <taxon>Bacteria</taxon>
        <taxon>Pseudomonadati</taxon>
        <taxon>Bacteroidota</taxon>
        <taxon>Cytophagia</taxon>
        <taxon>Cytophagales</taxon>
        <taxon>Hymenobacteraceae</taxon>
        <taxon>Hymenobacter</taxon>
    </lineage>
</organism>
<dbReference type="PANTHER" id="PTHR23150:SF19">
    <property type="entry name" value="FORMYLGLYCINE-GENERATING ENZYME"/>
    <property type="match status" value="1"/>
</dbReference>
<dbReference type="PANTHER" id="PTHR23150">
    <property type="entry name" value="SULFATASE MODIFYING FACTOR 1, 2"/>
    <property type="match status" value="1"/>
</dbReference>
<evidence type="ECO:0000313" key="2">
    <source>
        <dbReference type="EMBL" id="GAA4041384.1"/>
    </source>
</evidence>